<dbReference type="Proteomes" id="UP000195402">
    <property type="component" value="Unassembled WGS sequence"/>
</dbReference>
<gene>
    <name evidence="1" type="ORF">BVC80_5g25</name>
</gene>
<dbReference type="OMA" id="SNACRAP"/>
<sequence length="121" mass="14404">MRRDLTHRPPLHFSGCVASPSCFPVHHEEYSRIQHVNNDVVVVNRLRRKWRNLVRRLVRESKISIGSKRLTFQYDAVSYSQNFDEGCRKEEEEEEDSGKYCSMNNSRRDLKWGTTVSYLRK</sequence>
<dbReference type="InParanoid" id="A0A200QXW4"/>
<name>A0A200QXW4_MACCD</name>
<evidence type="ECO:0000313" key="1">
    <source>
        <dbReference type="EMBL" id="OVA15240.1"/>
    </source>
</evidence>
<organism evidence="1 2">
    <name type="scientific">Macleaya cordata</name>
    <name type="common">Five-seeded plume-poppy</name>
    <name type="synonym">Bocconia cordata</name>
    <dbReference type="NCBI Taxonomy" id="56857"/>
    <lineage>
        <taxon>Eukaryota</taxon>
        <taxon>Viridiplantae</taxon>
        <taxon>Streptophyta</taxon>
        <taxon>Embryophyta</taxon>
        <taxon>Tracheophyta</taxon>
        <taxon>Spermatophyta</taxon>
        <taxon>Magnoliopsida</taxon>
        <taxon>Ranunculales</taxon>
        <taxon>Papaveraceae</taxon>
        <taxon>Papaveroideae</taxon>
        <taxon>Macleaya</taxon>
    </lineage>
</organism>
<dbReference type="EMBL" id="MVGT01000860">
    <property type="protein sequence ID" value="OVA15240.1"/>
    <property type="molecule type" value="Genomic_DNA"/>
</dbReference>
<dbReference type="PANTHER" id="PTHR34538">
    <property type="entry name" value="EXPRESSED PROTEIN"/>
    <property type="match status" value="1"/>
</dbReference>
<comment type="caution">
    <text evidence="1">The sequence shown here is derived from an EMBL/GenBank/DDBJ whole genome shotgun (WGS) entry which is preliminary data.</text>
</comment>
<protein>
    <submittedName>
        <fullName evidence="1">Uncharacterized protein</fullName>
    </submittedName>
</protein>
<dbReference type="PANTHER" id="PTHR34538:SF13">
    <property type="entry name" value="OS02G0637200 PROTEIN"/>
    <property type="match status" value="1"/>
</dbReference>
<proteinExistence type="predicted"/>
<dbReference type="OrthoDB" id="692779at2759"/>
<accession>A0A200QXW4</accession>
<evidence type="ECO:0000313" key="2">
    <source>
        <dbReference type="Proteomes" id="UP000195402"/>
    </source>
</evidence>
<reference evidence="1 2" key="1">
    <citation type="journal article" date="2017" name="Mol. Plant">
        <title>The Genome of Medicinal Plant Macleaya cordata Provides New Insights into Benzylisoquinoline Alkaloids Metabolism.</title>
        <authorList>
            <person name="Liu X."/>
            <person name="Liu Y."/>
            <person name="Huang P."/>
            <person name="Ma Y."/>
            <person name="Qing Z."/>
            <person name="Tang Q."/>
            <person name="Cao H."/>
            <person name="Cheng P."/>
            <person name="Zheng Y."/>
            <person name="Yuan Z."/>
            <person name="Zhou Y."/>
            <person name="Liu J."/>
            <person name="Tang Z."/>
            <person name="Zhuo Y."/>
            <person name="Zhang Y."/>
            <person name="Yu L."/>
            <person name="Huang J."/>
            <person name="Yang P."/>
            <person name="Peng Q."/>
            <person name="Zhang J."/>
            <person name="Jiang W."/>
            <person name="Zhang Z."/>
            <person name="Lin K."/>
            <person name="Ro D.K."/>
            <person name="Chen X."/>
            <person name="Xiong X."/>
            <person name="Shang Y."/>
            <person name="Huang S."/>
            <person name="Zeng J."/>
        </authorList>
    </citation>
    <scope>NUCLEOTIDE SEQUENCE [LARGE SCALE GENOMIC DNA]</scope>
    <source>
        <strain evidence="2">cv. BLH2017</strain>
        <tissue evidence="1">Root</tissue>
    </source>
</reference>
<keyword evidence="2" id="KW-1185">Reference proteome</keyword>
<dbReference type="AlphaFoldDB" id="A0A200QXW4"/>